<dbReference type="PROSITE" id="PS00226">
    <property type="entry name" value="IF_ROD_1"/>
    <property type="match status" value="1"/>
</dbReference>
<dbReference type="InterPro" id="IPR039008">
    <property type="entry name" value="IF_rod_dom"/>
</dbReference>
<dbReference type="Pfam" id="PF00038">
    <property type="entry name" value="Filament"/>
    <property type="match status" value="1"/>
</dbReference>
<sequence length="436" mass="48601">MSCKKSCGSSRISVGCGGYGTSVCSFLGNSGGVCGTPAYCGSVSGGAAGGLGGEFGNYAAGWGTGAAYGFGVGPEGLLAGGEKETMQNLNDRLAAYLNKVRALEEANSDLECKIREWYEKHRNACMPDRDYSKYYHIIEDLKKQIQCASVENARVILQIDNARLAADDFKLKYENELCLRHGVEADINGLRKVLDELNLAKCDLESQIESLTDEIACLKKNHEEEMKGYQGATGHLSVEMKAAPGNDLTKHLNDMRAEYEELAEKNRKEAEARFNEASRALKQEISCGAEQIQCSKNEITDLKRNLQALEIDLQAALAMKKTLECSLAETEGNYCVQLSKIQAKISALEQQLCEVRTDMERQSIEYEQLLDIKTRLEMEIETYRRLLDGESWQIPSENKKTIRAAYEQRHEYIQYQTNNCVFHYVEMNAIKASCKT</sequence>
<feature type="domain" description="IF rod" evidence="6">
    <location>
        <begin position="82"/>
        <end position="394"/>
    </location>
</feature>
<evidence type="ECO:0000256" key="2">
    <source>
        <dbReference type="ARBA" id="ARBA00022754"/>
    </source>
</evidence>
<reference evidence="7" key="2">
    <citation type="submission" date="2019-11" db="UniProtKB">
        <authorList>
            <consortium name="Ensembl"/>
        </authorList>
    </citation>
    <scope>IDENTIFICATION</scope>
</reference>
<name>A0A5S6JZR0_XENTR</name>
<evidence type="ECO:0000256" key="4">
    <source>
        <dbReference type="RuleBase" id="RU000685"/>
    </source>
</evidence>
<dbReference type="GO" id="GO:0005198">
    <property type="term" value="F:structural molecule activity"/>
    <property type="evidence" value="ECO:0007669"/>
    <property type="project" value="InterPro"/>
</dbReference>
<dbReference type="GeneTree" id="ENSGT00900000140979"/>
<keyword evidence="1" id="KW-0416">Keratin</keyword>
<dbReference type="PROSITE" id="PS51842">
    <property type="entry name" value="IF_ROD_2"/>
    <property type="match status" value="1"/>
</dbReference>
<feature type="coiled-coil region" evidence="5">
    <location>
        <begin position="86"/>
        <end position="158"/>
    </location>
</feature>
<feature type="coiled-coil region" evidence="5">
    <location>
        <begin position="359"/>
        <end position="386"/>
    </location>
</feature>
<evidence type="ECO:0000313" key="7">
    <source>
        <dbReference type="Ensembl" id="ENSXETP00000002709"/>
    </source>
</evidence>
<dbReference type="PANTHER" id="PTHR23239">
    <property type="entry name" value="INTERMEDIATE FILAMENT"/>
    <property type="match status" value="1"/>
</dbReference>
<dbReference type="Gene3D" id="1.20.5.170">
    <property type="match status" value="1"/>
</dbReference>
<keyword evidence="2 4" id="KW-0403">Intermediate filament</keyword>
<dbReference type="Gene3D" id="1.20.5.500">
    <property type="entry name" value="Single helix bin"/>
    <property type="match status" value="1"/>
</dbReference>
<dbReference type="InterPro" id="IPR018039">
    <property type="entry name" value="IF_conserved"/>
</dbReference>
<keyword evidence="3 5" id="KW-0175">Coiled coil</keyword>
<accession>A0A5S6JZR0</accession>
<evidence type="ECO:0000259" key="6">
    <source>
        <dbReference type="PROSITE" id="PS51842"/>
    </source>
</evidence>
<dbReference type="PANTHER" id="PTHR23239:SF207">
    <property type="entry name" value="KERATIN, TYPE I CYTOSKELETAL 24"/>
    <property type="match status" value="1"/>
</dbReference>
<evidence type="ECO:0000256" key="5">
    <source>
        <dbReference type="SAM" id="Coils"/>
    </source>
</evidence>
<dbReference type="PRINTS" id="PR01248">
    <property type="entry name" value="TYPE1KERATIN"/>
</dbReference>
<dbReference type="SMART" id="SM01391">
    <property type="entry name" value="Filament"/>
    <property type="match status" value="1"/>
</dbReference>
<gene>
    <name evidence="7" type="primary">h2az2</name>
</gene>
<evidence type="ECO:0000256" key="3">
    <source>
        <dbReference type="ARBA" id="ARBA00023054"/>
    </source>
</evidence>
<comment type="similarity">
    <text evidence="4">Belongs to the intermediate filament family.</text>
</comment>
<feature type="coiled-coil region" evidence="5">
    <location>
        <begin position="208"/>
        <end position="326"/>
    </location>
</feature>
<dbReference type="Bgee" id="ENSXETG00000001258">
    <property type="expression patterns" value="Expressed in testis and 19 other cell types or tissues"/>
</dbReference>
<dbReference type="Ensembl" id="ENSXETT00000002709">
    <property type="protein sequence ID" value="ENSXETP00000002709"/>
    <property type="gene ID" value="ENSXETG00000001258"/>
</dbReference>
<dbReference type="GO" id="GO:0005882">
    <property type="term" value="C:intermediate filament"/>
    <property type="evidence" value="ECO:0007669"/>
    <property type="project" value="UniProtKB-KW"/>
</dbReference>
<reference evidence="7" key="1">
    <citation type="journal article" date="2010" name="Science">
        <title>The genome of the Western clawed frog Xenopus tropicalis.</title>
        <authorList>
            <person name="Hellsten U."/>
            <person name="Harland R.M."/>
            <person name="Gilchrist M.J."/>
            <person name="Hendrix D."/>
            <person name="Jurka J."/>
            <person name="Kapitonov V."/>
            <person name="Ovcharenko I."/>
            <person name="Putnam N.H."/>
            <person name="Shu S."/>
            <person name="Taher L."/>
            <person name="Blitz I.L."/>
            <person name="Blumberg B."/>
            <person name="Dichmann D.S."/>
            <person name="Dubchak I."/>
            <person name="Amaya E."/>
            <person name="Detter J.C."/>
            <person name="Fletcher R."/>
            <person name="Gerhard D.S."/>
            <person name="Goodstein D."/>
            <person name="Graves T."/>
            <person name="Grigoriev I.V."/>
            <person name="Grimwood J."/>
            <person name="Kawashima T."/>
            <person name="Lindquist E."/>
            <person name="Lucas S.M."/>
            <person name="Mead P.E."/>
            <person name="Mitros T."/>
            <person name="Ogino H."/>
            <person name="Ohta Y."/>
            <person name="Poliakov A.V."/>
            <person name="Pollet N."/>
            <person name="Robert J."/>
            <person name="Salamov A."/>
            <person name="Sater A.K."/>
            <person name="Schmutz J."/>
            <person name="Terry A."/>
            <person name="Vize P.D."/>
            <person name="Warren W.C."/>
            <person name="Wells D."/>
            <person name="Wills A."/>
            <person name="Wilson R.K."/>
            <person name="Zimmerman L.B."/>
            <person name="Zorn A.M."/>
            <person name="Grainger R."/>
            <person name="Grammer T."/>
            <person name="Khokha M.K."/>
            <person name="Richardson P.M."/>
            <person name="Rokhsar D.S."/>
        </authorList>
    </citation>
    <scope>NUCLEOTIDE SEQUENCE [LARGE SCALE GENOMIC DNA]</scope>
    <source>
        <strain evidence="7">Nigerian</strain>
    </source>
</reference>
<dbReference type="SUPFAM" id="SSF64593">
    <property type="entry name" value="Intermediate filament protein, coiled coil region"/>
    <property type="match status" value="2"/>
</dbReference>
<proteinExistence type="inferred from homology"/>
<organism evidence="7">
    <name type="scientific">Xenopus tropicalis</name>
    <name type="common">Western clawed frog</name>
    <name type="synonym">Silurana tropicalis</name>
    <dbReference type="NCBI Taxonomy" id="8364"/>
    <lineage>
        <taxon>Eukaryota</taxon>
        <taxon>Metazoa</taxon>
        <taxon>Chordata</taxon>
        <taxon>Craniata</taxon>
        <taxon>Vertebrata</taxon>
        <taxon>Euteleostomi</taxon>
        <taxon>Amphibia</taxon>
        <taxon>Batrachia</taxon>
        <taxon>Anura</taxon>
        <taxon>Pipoidea</taxon>
        <taxon>Pipidae</taxon>
        <taxon>Xenopodinae</taxon>
        <taxon>Xenopus</taxon>
        <taxon>Silurana</taxon>
    </lineage>
</organism>
<dbReference type="FunFam" id="1.20.5.1160:FF:000002">
    <property type="entry name" value="Type I keratin 10"/>
    <property type="match status" value="1"/>
</dbReference>
<dbReference type="AlphaFoldDB" id="A0A5S6JZR0"/>
<evidence type="ECO:0000256" key="1">
    <source>
        <dbReference type="ARBA" id="ARBA00022744"/>
    </source>
</evidence>
<dbReference type="Gene3D" id="1.20.5.1160">
    <property type="entry name" value="Vasodilator-stimulated phosphoprotein"/>
    <property type="match status" value="1"/>
</dbReference>
<dbReference type="FunFam" id="1.20.5.500:FF:000001">
    <property type="entry name" value="Type II keratin 23"/>
    <property type="match status" value="1"/>
</dbReference>
<dbReference type="FunFam" id="1.20.5.170:FF:000002">
    <property type="entry name" value="Type I keratin KA11"/>
    <property type="match status" value="1"/>
</dbReference>
<protein>
    <submittedName>
        <fullName evidence="7">Histone H2A.V</fullName>
    </submittedName>
</protein>
<dbReference type="Xenbase" id="XB-GENE-964016">
    <property type="gene designation" value="h2az2"/>
</dbReference>
<dbReference type="InterPro" id="IPR002957">
    <property type="entry name" value="Keratin_I"/>
</dbReference>